<dbReference type="InterPro" id="IPR012495">
    <property type="entry name" value="TadE-like_dom"/>
</dbReference>
<dbReference type="EMBL" id="BAABBM010000001">
    <property type="protein sequence ID" value="GAA3891350.1"/>
    <property type="molecule type" value="Genomic_DNA"/>
</dbReference>
<reference evidence="4" key="1">
    <citation type="journal article" date="2019" name="Int. J. Syst. Evol. Microbiol.">
        <title>The Global Catalogue of Microorganisms (GCM) 10K type strain sequencing project: providing services to taxonomists for standard genome sequencing and annotation.</title>
        <authorList>
            <consortium name="The Broad Institute Genomics Platform"/>
            <consortium name="The Broad Institute Genome Sequencing Center for Infectious Disease"/>
            <person name="Wu L."/>
            <person name="Ma J."/>
        </authorList>
    </citation>
    <scope>NUCLEOTIDE SEQUENCE [LARGE SCALE GENOMIC DNA]</scope>
    <source>
        <strain evidence="4">JCM 17543</strain>
    </source>
</reference>
<dbReference type="Proteomes" id="UP001500827">
    <property type="component" value="Unassembled WGS sequence"/>
</dbReference>
<evidence type="ECO:0000256" key="1">
    <source>
        <dbReference type="SAM" id="Phobius"/>
    </source>
</evidence>
<keyword evidence="1" id="KW-0472">Membrane</keyword>
<keyword evidence="1" id="KW-0812">Transmembrane</keyword>
<name>A0ABP7L1Y5_9SPHN</name>
<keyword evidence="4" id="KW-1185">Reference proteome</keyword>
<gene>
    <name evidence="3" type="ORF">GCM10022276_08130</name>
</gene>
<feature type="domain" description="TadE-like" evidence="2">
    <location>
        <begin position="13"/>
        <end position="55"/>
    </location>
</feature>
<sequence length="145" mass="15577">MKFRRSITRNEEGVAAIEMAFALPVLIVMIWMFVQLAQVYRAMAGIQQALGEGARFATLCQTPGPSGCVTPSAADVKQKIQDTVYGIGPGTFTVSDPTTGTAAVDGSNYYDLTVRYQQPTTLLLFPGPNIDVSRSKRVWIAGAAS</sequence>
<evidence type="ECO:0000259" key="2">
    <source>
        <dbReference type="Pfam" id="PF07811"/>
    </source>
</evidence>
<keyword evidence="1" id="KW-1133">Transmembrane helix</keyword>
<organism evidence="3 4">
    <name type="scientific">Sphingomonas limnosediminicola</name>
    <dbReference type="NCBI Taxonomy" id="940133"/>
    <lineage>
        <taxon>Bacteria</taxon>
        <taxon>Pseudomonadati</taxon>
        <taxon>Pseudomonadota</taxon>
        <taxon>Alphaproteobacteria</taxon>
        <taxon>Sphingomonadales</taxon>
        <taxon>Sphingomonadaceae</taxon>
        <taxon>Sphingomonas</taxon>
    </lineage>
</organism>
<feature type="transmembrane region" description="Helical" evidence="1">
    <location>
        <begin position="12"/>
        <end position="34"/>
    </location>
</feature>
<comment type="caution">
    <text evidence="3">The sequence shown here is derived from an EMBL/GenBank/DDBJ whole genome shotgun (WGS) entry which is preliminary data.</text>
</comment>
<evidence type="ECO:0000313" key="4">
    <source>
        <dbReference type="Proteomes" id="UP001500827"/>
    </source>
</evidence>
<evidence type="ECO:0000313" key="3">
    <source>
        <dbReference type="EMBL" id="GAA3891350.1"/>
    </source>
</evidence>
<proteinExistence type="predicted"/>
<accession>A0ABP7L1Y5</accession>
<dbReference type="RefSeq" id="WP_344698412.1">
    <property type="nucleotide sequence ID" value="NZ_BAABBM010000001.1"/>
</dbReference>
<dbReference type="Pfam" id="PF07811">
    <property type="entry name" value="TadE"/>
    <property type="match status" value="1"/>
</dbReference>
<protein>
    <recommendedName>
        <fullName evidence="2">TadE-like domain-containing protein</fullName>
    </recommendedName>
</protein>